<keyword evidence="3" id="KW-1185">Reference proteome</keyword>
<sequence length="216" mass="23235">MHSHVPPSRDLVDNAPLLDALGVRWILAMESESPPANAREVVQWPVEGMENIVVYENEDAWSPAWFAVPEVSAGPLPSVAGCGHDRLLCADASGLPAIKTGDTRADFAAGGMDVRFAPASEPRLLVVTQMYRPGWRAEGLREGGERVLLTTSETLGTLTAVEIPAGVFAVSLRYLPVTPRLLTRVSWGMLGLFSLVAASCLALGRTRPKNDFTSRS</sequence>
<dbReference type="STRING" id="1121439.dsat_1910"/>
<organism evidence="2 3">
    <name type="scientific">Alkalidesulfovibrio alkalitolerans DSM 16529</name>
    <dbReference type="NCBI Taxonomy" id="1121439"/>
    <lineage>
        <taxon>Bacteria</taxon>
        <taxon>Pseudomonadati</taxon>
        <taxon>Thermodesulfobacteriota</taxon>
        <taxon>Desulfovibrionia</taxon>
        <taxon>Desulfovibrionales</taxon>
        <taxon>Desulfovibrionaceae</taxon>
        <taxon>Alkalidesulfovibrio</taxon>
    </lineage>
</organism>
<gene>
    <name evidence="2" type="ORF">dsat_1910</name>
</gene>
<accession>S7UNH0</accession>
<comment type="caution">
    <text evidence="2">The sequence shown here is derived from an EMBL/GenBank/DDBJ whole genome shotgun (WGS) entry which is preliminary data.</text>
</comment>
<keyword evidence="1" id="KW-1133">Transmembrane helix</keyword>
<proteinExistence type="predicted"/>
<dbReference type="EMBL" id="ATHI01000003">
    <property type="protein sequence ID" value="EPR35569.1"/>
    <property type="molecule type" value="Genomic_DNA"/>
</dbReference>
<keyword evidence="1" id="KW-0812">Transmembrane</keyword>
<evidence type="ECO:0000313" key="2">
    <source>
        <dbReference type="EMBL" id="EPR35569.1"/>
    </source>
</evidence>
<evidence type="ECO:0000313" key="3">
    <source>
        <dbReference type="Proteomes" id="UP000014975"/>
    </source>
</evidence>
<evidence type="ECO:0000256" key="1">
    <source>
        <dbReference type="SAM" id="Phobius"/>
    </source>
</evidence>
<name>S7UNH0_9BACT</name>
<dbReference type="Proteomes" id="UP000014975">
    <property type="component" value="Unassembled WGS sequence"/>
</dbReference>
<dbReference type="AlphaFoldDB" id="S7UNH0"/>
<keyword evidence="1" id="KW-0472">Membrane</keyword>
<reference evidence="2 3" key="1">
    <citation type="journal article" date="2013" name="Genome Announc.">
        <title>Draft genome sequences for three mercury-methylating, sulfate-reducing bacteria.</title>
        <authorList>
            <person name="Brown S.D."/>
            <person name="Hurt R.A.Jr."/>
            <person name="Gilmour C.C."/>
            <person name="Elias D.A."/>
        </authorList>
    </citation>
    <scope>NUCLEOTIDE SEQUENCE [LARGE SCALE GENOMIC DNA]</scope>
    <source>
        <strain evidence="2 3">DSM 16529</strain>
    </source>
</reference>
<protein>
    <submittedName>
        <fullName evidence="2">Uncharacterized protein</fullName>
    </submittedName>
</protein>
<feature type="transmembrane region" description="Helical" evidence="1">
    <location>
        <begin position="185"/>
        <end position="204"/>
    </location>
</feature>